<dbReference type="InterPro" id="IPR008030">
    <property type="entry name" value="NmrA-like"/>
</dbReference>
<protein>
    <submittedName>
        <fullName evidence="4">Nucleoside-diphosphate sugar epimerase</fullName>
    </submittedName>
</protein>
<evidence type="ECO:0000256" key="1">
    <source>
        <dbReference type="ARBA" id="ARBA00006328"/>
    </source>
</evidence>
<dbReference type="EMBL" id="SRXT01000001">
    <property type="protein sequence ID" value="TGX56017.1"/>
    <property type="molecule type" value="Genomic_DNA"/>
</dbReference>
<name>A0A4S1XJ07_9SPHN</name>
<dbReference type="Gene3D" id="3.90.25.10">
    <property type="entry name" value="UDP-galactose 4-epimerase, domain 1"/>
    <property type="match status" value="1"/>
</dbReference>
<reference evidence="4 5" key="1">
    <citation type="submission" date="2019-04" db="EMBL/GenBank/DDBJ databases">
        <title>Sphingomonas psychrotolerans sp. nov., isolated from soil in the Tianshan Mountains, Xinjiang, China.</title>
        <authorList>
            <person name="Luo Y."/>
            <person name="Sheng H."/>
        </authorList>
    </citation>
    <scope>NUCLEOTIDE SEQUENCE [LARGE SCALE GENOMIC DNA]</scope>
    <source>
        <strain evidence="4 5">ZFGT-11</strain>
    </source>
</reference>
<proteinExistence type="inferred from homology"/>
<keyword evidence="5" id="KW-1185">Reference proteome</keyword>
<organism evidence="4 5">
    <name type="scientific">Sphingomonas gei</name>
    <dbReference type="NCBI Taxonomy" id="1395960"/>
    <lineage>
        <taxon>Bacteria</taxon>
        <taxon>Pseudomonadati</taxon>
        <taxon>Pseudomonadota</taxon>
        <taxon>Alphaproteobacteria</taxon>
        <taxon>Sphingomonadales</taxon>
        <taxon>Sphingomonadaceae</taxon>
        <taxon>Sphingomonas</taxon>
    </lineage>
</organism>
<comment type="caution">
    <text evidence="4">The sequence shown here is derived from an EMBL/GenBank/DDBJ whole genome shotgun (WGS) entry which is preliminary data.</text>
</comment>
<dbReference type="InterPro" id="IPR051164">
    <property type="entry name" value="NmrA-like_oxidored"/>
</dbReference>
<evidence type="ECO:0000256" key="2">
    <source>
        <dbReference type="ARBA" id="ARBA00022857"/>
    </source>
</evidence>
<dbReference type="RefSeq" id="WP_135962217.1">
    <property type="nucleotide sequence ID" value="NZ_SRXT01000001.1"/>
</dbReference>
<dbReference type="SUPFAM" id="SSF51735">
    <property type="entry name" value="NAD(P)-binding Rossmann-fold domains"/>
    <property type="match status" value="1"/>
</dbReference>
<comment type="similarity">
    <text evidence="1">Belongs to the NmrA-type oxidoreductase family.</text>
</comment>
<feature type="domain" description="NmrA-like" evidence="3">
    <location>
        <begin position="2"/>
        <end position="255"/>
    </location>
</feature>
<dbReference type="PANTHER" id="PTHR42748">
    <property type="entry name" value="NITROGEN METABOLITE REPRESSION PROTEIN NMRA FAMILY MEMBER"/>
    <property type="match status" value="1"/>
</dbReference>
<dbReference type="Proteomes" id="UP000306147">
    <property type="component" value="Unassembled WGS sequence"/>
</dbReference>
<dbReference type="Pfam" id="PF05368">
    <property type="entry name" value="NmrA"/>
    <property type="match status" value="1"/>
</dbReference>
<dbReference type="PANTHER" id="PTHR42748:SF7">
    <property type="entry name" value="NMRA LIKE REDOX SENSOR 1-RELATED"/>
    <property type="match status" value="1"/>
</dbReference>
<dbReference type="OrthoDB" id="528778at2"/>
<gene>
    <name evidence="4" type="ORF">E5A73_02580</name>
</gene>
<evidence type="ECO:0000313" key="4">
    <source>
        <dbReference type="EMBL" id="TGX56017.1"/>
    </source>
</evidence>
<keyword evidence="2" id="KW-0521">NADP</keyword>
<evidence type="ECO:0000259" key="3">
    <source>
        <dbReference type="Pfam" id="PF05368"/>
    </source>
</evidence>
<dbReference type="Gene3D" id="3.40.50.720">
    <property type="entry name" value="NAD(P)-binding Rossmann-like Domain"/>
    <property type="match status" value="1"/>
</dbReference>
<sequence>MRIAVVGATGRIGAKLTRTLLGAGHQVRALSRGGPALDALVEIGADPFIGSFDAGTGDLDRFFHEADAAFLMVKTDWNNIHGHYSEVALRFFDALRHSPVKRAVSLTAMGSGVRGSTGHFQPFYQLDQILNRLSDIDLVHLQAGWFMENLFGFIDPIVEHGRIAWSLGLDVEAPWVATDDIADFAAGQLLDPTGQHRIVHELGADYSMSKIADILSEEIGRPVDYRFIDRNRPEVEQGFLQRFGSLEQWLDDTQTLEALNEGRVRFHDDRPSMPTAMKAFIRASFLPRYRMETKQRSTGPKQFFEWMARDDLATT</sequence>
<accession>A0A4S1XJ07</accession>
<dbReference type="InterPro" id="IPR036291">
    <property type="entry name" value="NAD(P)-bd_dom_sf"/>
</dbReference>
<dbReference type="AlphaFoldDB" id="A0A4S1XJ07"/>
<evidence type="ECO:0000313" key="5">
    <source>
        <dbReference type="Proteomes" id="UP000306147"/>
    </source>
</evidence>